<feature type="transmembrane region" description="Helical" evidence="1">
    <location>
        <begin position="20"/>
        <end position="39"/>
    </location>
</feature>
<proteinExistence type="predicted"/>
<dbReference type="PROSITE" id="PS51257">
    <property type="entry name" value="PROKAR_LIPOPROTEIN"/>
    <property type="match status" value="1"/>
</dbReference>
<name>A0A0F9M323_9ZZZZ</name>
<evidence type="ECO:0000313" key="2">
    <source>
        <dbReference type="EMBL" id="KKM63662.1"/>
    </source>
</evidence>
<dbReference type="EMBL" id="LAZR01011058">
    <property type="protein sequence ID" value="KKM63662.1"/>
    <property type="molecule type" value="Genomic_DNA"/>
</dbReference>
<evidence type="ECO:0000256" key="1">
    <source>
        <dbReference type="SAM" id="Phobius"/>
    </source>
</evidence>
<reference evidence="2" key="1">
    <citation type="journal article" date="2015" name="Nature">
        <title>Complex archaea that bridge the gap between prokaryotes and eukaryotes.</title>
        <authorList>
            <person name="Spang A."/>
            <person name="Saw J.H."/>
            <person name="Jorgensen S.L."/>
            <person name="Zaremba-Niedzwiedzka K."/>
            <person name="Martijn J."/>
            <person name="Lind A.E."/>
            <person name="van Eijk R."/>
            <person name="Schleper C."/>
            <person name="Guy L."/>
            <person name="Ettema T.J."/>
        </authorList>
    </citation>
    <scope>NUCLEOTIDE SEQUENCE</scope>
</reference>
<organism evidence="2">
    <name type="scientific">marine sediment metagenome</name>
    <dbReference type="NCBI Taxonomy" id="412755"/>
    <lineage>
        <taxon>unclassified sequences</taxon>
        <taxon>metagenomes</taxon>
        <taxon>ecological metagenomes</taxon>
    </lineage>
</organism>
<keyword evidence="1" id="KW-0472">Membrane</keyword>
<keyword evidence="1" id="KW-0812">Transmembrane</keyword>
<keyword evidence="1" id="KW-1133">Transmembrane helix</keyword>
<dbReference type="AlphaFoldDB" id="A0A0F9M323"/>
<protein>
    <submittedName>
        <fullName evidence="2">Uncharacterized protein</fullName>
    </submittedName>
</protein>
<sequence length="90" mass="10380">MEYQAKFEVGSEVKDVVTGVEGIVMCVAFWLFGCTRYAIQMSMDPKTREVPEIQWVDEPQIKLIYDPVVFRPTMVEQVRKTHGPRSDPSK</sequence>
<accession>A0A0F9M323</accession>
<gene>
    <name evidence="2" type="ORF">LCGC14_1509220</name>
</gene>
<comment type="caution">
    <text evidence="2">The sequence shown here is derived from an EMBL/GenBank/DDBJ whole genome shotgun (WGS) entry which is preliminary data.</text>
</comment>